<keyword evidence="3" id="KW-1185">Reference proteome</keyword>
<feature type="transmembrane region" description="Helical" evidence="1">
    <location>
        <begin position="38"/>
        <end position="58"/>
    </location>
</feature>
<dbReference type="Proteomes" id="UP000241925">
    <property type="component" value="Segment"/>
</dbReference>
<evidence type="ECO:0000313" key="3">
    <source>
        <dbReference type="Proteomes" id="UP000241925"/>
    </source>
</evidence>
<accession>A0A2L1IVY8</accession>
<evidence type="ECO:0000313" key="2">
    <source>
        <dbReference type="EMBL" id="AVD99325.1"/>
    </source>
</evidence>
<reference evidence="2 3" key="1">
    <citation type="submission" date="2018-01" db="EMBL/GenBank/DDBJ databases">
        <authorList>
            <person name="Grinwald M.F."/>
            <person name="Tasoff P."/>
            <person name="Simpson K.F."/>
            <person name="Vasser A."/>
            <person name="Shaffer C.D."/>
            <person name="Weston-Hafer K.A."/>
            <person name="Russell D.A."/>
            <person name="Pope W.H."/>
            <person name="Jacobs-Sera D."/>
            <person name="Hendrix R.W."/>
            <person name="Hatfull G.F."/>
        </authorList>
    </citation>
    <scope>NUCLEOTIDE SEQUENCE [LARGE SCALE GENOMIC DNA]</scope>
</reference>
<sequence length="78" mass="8690">MLFWIWIIPAGIVFCLLGLMVLWAALANAQSGEPFYGFLTFVLGIPTVAVLAAVWPIWFPFTFTSDIKKDLRKKAGKA</sequence>
<keyword evidence="1" id="KW-0812">Transmembrane</keyword>
<feature type="transmembrane region" description="Helical" evidence="1">
    <location>
        <begin position="6"/>
        <end position="26"/>
    </location>
</feature>
<protein>
    <submittedName>
        <fullName evidence="2">Uncharacterized protein</fullName>
    </submittedName>
</protein>
<gene>
    <name evidence="2" type="ORF">SEA_BILLNYE_152</name>
</gene>
<dbReference type="EMBL" id="MG757153">
    <property type="protein sequence ID" value="AVD99325.1"/>
    <property type="molecule type" value="Genomic_DNA"/>
</dbReference>
<evidence type="ECO:0000256" key="1">
    <source>
        <dbReference type="SAM" id="Phobius"/>
    </source>
</evidence>
<proteinExistence type="predicted"/>
<name>A0A2L1IVY8_9CAUD</name>
<organism evidence="2 3">
    <name type="scientific">Streptomyces phage BillNye</name>
    <dbReference type="NCBI Taxonomy" id="2079426"/>
    <lineage>
        <taxon>Viruses</taxon>
        <taxon>Duplodnaviria</taxon>
        <taxon>Heunggongvirae</taxon>
        <taxon>Uroviricota</taxon>
        <taxon>Caudoviricetes</taxon>
        <taxon>Stanwilliamsviridae</taxon>
        <taxon>Loccivirinae</taxon>
        <taxon>Wilnyevirus</taxon>
        <taxon>Wilnyevirus billnye</taxon>
    </lineage>
</organism>
<keyword evidence="1" id="KW-1133">Transmembrane helix</keyword>
<keyword evidence="1" id="KW-0472">Membrane</keyword>